<proteinExistence type="predicted"/>
<organism evidence="3 4">
    <name type="scientific">Varanus komodoensis</name>
    <name type="common">Komodo dragon</name>
    <dbReference type="NCBI Taxonomy" id="61221"/>
    <lineage>
        <taxon>Eukaryota</taxon>
        <taxon>Metazoa</taxon>
        <taxon>Chordata</taxon>
        <taxon>Craniata</taxon>
        <taxon>Vertebrata</taxon>
        <taxon>Euteleostomi</taxon>
        <taxon>Lepidosauria</taxon>
        <taxon>Squamata</taxon>
        <taxon>Bifurcata</taxon>
        <taxon>Unidentata</taxon>
        <taxon>Episquamata</taxon>
        <taxon>Toxicofera</taxon>
        <taxon>Anguimorpha</taxon>
        <taxon>Paleoanguimorpha</taxon>
        <taxon>Varanoidea</taxon>
        <taxon>Varanidae</taxon>
        <taxon>Varanus</taxon>
    </lineage>
</organism>
<sequence>PALVAPPPHIPRLTLIFPEDLLSDMELLPGSDPATPLQQVPSSQAATPYTSKVTAQLYTSLHQSRRAEAQARAHLESQHGLGLGLGLAGEAEASEVDLDTLAEELNHQLSTSVEASSYRKSRHIMEMQSVRSHLQSMLRSGDLDQGERDATALGTFERKDDDSFESDSTTALLTARPLQELSPPGSLAGFEELFPRYTSLRLGRVHEQPSYTSPYLLKESLDKERARRKHCERQIQSLQHRILELQQQLAVATSADKKKDCMIEQLDKTLAKVVEGWNRHEAERTAALHRLQAEKEAAEQALGKQKETEGRLEQALSALGQEQQAAHLHCKGKEALEEEKASLSCSLEAERRRVRSLEAELDLEHRQQETLRAALEEQQRGWAQRERQLEQQRQALEEEGRAQLGREKEASQREAQKAADAQRALASLQAEMQGLQAELEAVRRERDSLKVEMSLVKVTRPRHWLWRREGRDQNRDFCRFVW</sequence>
<dbReference type="InterPro" id="IPR038923">
    <property type="entry name" value="Centrobin"/>
</dbReference>
<dbReference type="GO" id="GO:0007099">
    <property type="term" value="P:centriole replication"/>
    <property type="evidence" value="ECO:0007669"/>
    <property type="project" value="InterPro"/>
</dbReference>
<dbReference type="Ensembl" id="ENSVKKT00000029677.1">
    <property type="protein sequence ID" value="ENSVKKP00000028989.1"/>
    <property type="gene ID" value="ENSVKKG00000018666.1"/>
</dbReference>
<dbReference type="PANTHER" id="PTHR34439:SF1">
    <property type="entry name" value="CENTROBIN"/>
    <property type="match status" value="1"/>
</dbReference>
<evidence type="ECO:0000256" key="1">
    <source>
        <dbReference type="SAM" id="Coils"/>
    </source>
</evidence>
<dbReference type="GO" id="GO:0005813">
    <property type="term" value="C:centrosome"/>
    <property type="evidence" value="ECO:0007669"/>
    <property type="project" value="TreeGrafter"/>
</dbReference>
<evidence type="ECO:0000313" key="4">
    <source>
        <dbReference type="Proteomes" id="UP000694545"/>
    </source>
</evidence>
<feature type="region of interest" description="Disordered" evidence="2">
    <location>
        <begin position="27"/>
        <end position="48"/>
    </location>
</feature>
<keyword evidence="1" id="KW-0175">Coiled coil</keyword>
<feature type="region of interest" description="Disordered" evidence="2">
    <location>
        <begin position="391"/>
        <end position="420"/>
    </location>
</feature>
<feature type="compositionally biased region" description="Polar residues" evidence="2">
    <location>
        <begin position="36"/>
        <end position="48"/>
    </location>
</feature>
<feature type="compositionally biased region" description="Basic and acidic residues" evidence="2">
    <location>
        <begin position="391"/>
        <end position="417"/>
    </location>
</feature>
<dbReference type="AlphaFoldDB" id="A0A8D2LZA8"/>
<dbReference type="Proteomes" id="UP000694545">
    <property type="component" value="Unplaced"/>
</dbReference>
<dbReference type="PANTHER" id="PTHR34439">
    <property type="entry name" value="CENTROBIN"/>
    <property type="match status" value="1"/>
</dbReference>
<dbReference type="GO" id="GO:1902017">
    <property type="term" value="P:regulation of cilium assembly"/>
    <property type="evidence" value="ECO:0007669"/>
    <property type="project" value="InterPro"/>
</dbReference>
<name>A0A8D2LZA8_VARKO</name>
<accession>A0A8D2LZA8</accession>
<dbReference type="GO" id="GO:0051299">
    <property type="term" value="P:centrosome separation"/>
    <property type="evidence" value="ECO:0007669"/>
    <property type="project" value="TreeGrafter"/>
</dbReference>
<protein>
    <submittedName>
        <fullName evidence="3">Centrobin, centriole duplication and spindle assembly protein</fullName>
    </submittedName>
</protein>
<dbReference type="GO" id="GO:0005814">
    <property type="term" value="C:centriole"/>
    <property type="evidence" value="ECO:0007669"/>
    <property type="project" value="TreeGrafter"/>
</dbReference>
<keyword evidence="4" id="KW-1185">Reference proteome</keyword>
<reference evidence="3" key="1">
    <citation type="submission" date="2025-08" db="UniProtKB">
        <authorList>
            <consortium name="Ensembl"/>
        </authorList>
    </citation>
    <scope>IDENTIFICATION</scope>
</reference>
<reference evidence="3" key="2">
    <citation type="submission" date="2025-09" db="UniProtKB">
        <authorList>
            <consortium name="Ensembl"/>
        </authorList>
    </citation>
    <scope>IDENTIFICATION</scope>
</reference>
<dbReference type="GO" id="GO:1902410">
    <property type="term" value="P:mitotic cytokinetic process"/>
    <property type="evidence" value="ECO:0007669"/>
    <property type="project" value="TreeGrafter"/>
</dbReference>
<feature type="coiled-coil region" evidence="1">
    <location>
        <begin position="221"/>
        <end position="255"/>
    </location>
</feature>
<evidence type="ECO:0000256" key="2">
    <source>
        <dbReference type="SAM" id="MobiDB-lite"/>
    </source>
</evidence>
<evidence type="ECO:0000313" key="3">
    <source>
        <dbReference type="Ensembl" id="ENSVKKP00000028989.1"/>
    </source>
</evidence>